<dbReference type="EMBL" id="NRRL01000144">
    <property type="protein sequence ID" value="MBK1671091.1"/>
    <property type="molecule type" value="Genomic_DNA"/>
</dbReference>
<keyword evidence="3" id="KW-1185">Reference proteome</keyword>
<dbReference type="RefSeq" id="WP_200343565.1">
    <property type="nucleotide sequence ID" value="NZ_NRRL01000144.1"/>
</dbReference>
<dbReference type="Proteomes" id="UP001296873">
    <property type="component" value="Unassembled WGS sequence"/>
</dbReference>
<reference evidence="2 3" key="1">
    <citation type="journal article" date="2020" name="Microorganisms">
        <title>Osmotic Adaptation and Compatible Solute Biosynthesis of Phototrophic Bacteria as Revealed from Genome Analyses.</title>
        <authorList>
            <person name="Imhoff J.F."/>
            <person name="Rahn T."/>
            <person name="Kunzel S."/>
            <person name="Keller A."/>
            <person name="Neulinger S.C."/>
        </authorList>
    </citation>
    <scope>NUCLEOTIDE SEQUENCE [LARGE SCALE GENOMIC DNA]</scope>
    <source>
        <strain evidence="2 3">DSM 9895</strain>
    </source>
</reference>
<organism evidence="2 3">
    <name type="scientific">Rhodovibrio sodomensis</name>
    <dbReference type="NCBI Taxonomy" id="1088"/>
    <lineage>
        <taxon>Bacteria</taxon>
        <taxon>Pseudomonadati</taxon>
        <taxon>Pseudomonadota</taxon>
        <taxon>Alphaproteobacteria</taxon>
        <taxon>Rhodospirillales</taxon>
        <taxon>Rhodovibrionaceae</taxon>
        <taxon>Rhodovibrio</taxon>
    </lineage>
</organism>
<keyword evidence="1" id="KW-0732">Signal</keyword>
<evidence type="ECO:0000256" key="1">
    <source>
        <dbReference type="SAM" id="SignalP"/>
    </source>
</evidence>
<evidence type="ECO:0000313" key="3">
    <source>
        <dbReference type="Proteomes" id="UP001296873"/>
    </source>
</evidence>
<sequence>MRKMLLATAALVAIGGASSATAEETKCVDADGTKWCMGMVSSIHPQVPQSLARQAPDFYHRFQGPASESVSTTDHIDTGLFGDNDVYAPALIRRTGWLNTNKTGVHKIRLRFEGPKLPNDLRKELTKSEDVDLSNFQRCHASIKYNGRELNGGSFGLGTQSTDAGQKAVEAKFRTSNASPKPLEVTYSCKLWTSTSFQKRLADMRDDNWWGTSTHLTSDPYGQRPHDSEISHQWLEVAAYQLASEQRDAVVETDVSLEIATGDGEYRAPSPGEIIFKGEKYGQLASSGSSVITQTFDGEKKNFKKTVVPGLKVSAHTLSSDKLKQDDLAWDATEWHPNYLSGPRELFDVEDGYPPVFLDGEQRNGWDFEHKRRKAFFDSGNLMESIDVSGKPDATWSVPSGVFSTTQIASRAGVRHGGKLVADGYFIADATGRHTFAVVVDGNPGKNPTNGRYDLNACSISMSLDGNTILSGEEMLREGGGYVVTGGADLAEGRVYKADVEMACRWHGKDAYGPEMAYRNGVKWTLMLREPDETTLRRVDDGFVHKVEGDSNNASNFEGADGAVSFD</sequence>
<feature type="chain" id="PRO_5046896819" evidence="1">
    <location>
        <begin position="23"/>
        <end position="567"/>
    </location>
</feature>
<proteinExistence type="predicted"/>
<comment type="caution">
    <text evidence="2">The sequence shown here is derived from an EMBL/GenBank/DDBJ whole genome shotgun (WGS) entry which is preliminary data.</text>
</comment>
<accession>A0ABS1DM55</accession>
<name>A0ABS1DM55_9PROT</name>
<evidence type="ECO:0000313" key="2">
    <source>
        <dbReference type="EMBL" id="MBK1671091.1"/>
    </source>
</evidence>
<gene>
    <name evidence="2" type="ORF">CKO28_24085</name>
</gene>
<feature type="signal peptide" evidence="1">
    <location>
        <begin position="1"/>
        <end position="22"/>
    </location>
</feature>
<protein>
    <submittedName>
        <fullName evidence="2">Uncharacterized protein</fullName>
    </submittedName>
</protein>